<dbReference type="Gene3D" id="1.20.1560.10">
    <property type="entry name" value="ABC transporter type 1, transmembrane domain"/>
    <property type="match status" value="1"/>
</dbReference>
<keyword evidence="6 8" id="KW-0472">Membrane</keyword>
<evidence type="ECO:0000313" key="12">
    <source>
        <dbReference type="Proteomes" id="UP000528608"/>
    </source>
</evidence>
<protein>
    <submittedName>
        <fullName evidence="11">ATP-binding cassette subfamily B protein</fullName>
    </submittedName>
</protein>
<feature type="transmembrane region" description="Helical" evidence="8">
    <location>
        <begin position="186"/>
        <end position="207"/>
    </location>
</feature>
<dbReference type="Pfam" id="PF00005">
    <property type="entry name" value="ABC_tran"/>
    <property type="match status" value="1"/>
</dbReference>
<dbReference type="SMART" id="SM00382">
    <property type="entry name" value="AAA"/>
    <property type="match status" value="1"/>
</dbReference>
<dbReference type="InterPro" id="IPR011527">
    <property type="entry name" value="ABC1_TM_dom"/>
</dbReference>
<dbReference type="PROSITE" id="PS50929">
    <property type="entry name" value="ABC_TM1F"/>
    <property type="match status" value="1"/>
</dbReference>
<keyword evidence="2 8" id="KW-0812">Transmembrane</keyword>
<evidence type="ECO:0000259" key="10">
    <source>
        <dbReference type="PROSITE" id="PS50929"/>
    </source>
</evidence>
<accession>A0A7W8F2W3</accession>
<keyword evidence="4 11" id="KW-0067">ATP-binding</keyword>
<proteinExistence type="predicted"/>
<keyword evidence="3" id="KW-0547">Nucleotide-binding</keyword>
<evidence type="ECO:0000256" key="6">
    <source>
        <dbReference type="ARBA" id="ARBA00023136"/>
    </source>
</evidence>
<dbReference type="InterPro" id="IPR003593">
    <property type="entry name" value="AAA+_ATPase"/>
</dbReference>
<feature type="compositionally biased region" description="Polar residues" evidence="7">
    <location>
        <begin position="664"/>
        <end position="674"/>
    </location>
</feature>
<evidence type="ECO:0000259" key="9">
    <source>
        <dbReference type="PROSITE" id="PS50893"/>
    </source>
</evidence>
<evidence type="ECO:0000256" key="4">
    <source>
        <dbReference type="ARBA" id="ARBA00022840"/>
    </source>
</evidence>
<reference evidence="11 12" key="1">
    <citation type="submission" date="2020-08" db="EMBL/GenBank/DDBJ databases">
        <title>Genomic Encyclopedia of Type Strains, Phase III (KMG-III): the genomes of soil and plant-associated and newly described type strains.</title>
        <authorList>
            <person name="Whitman W."/>
        </authorList>
    </citation>
    <scope>NUCLEOTIDE SEQUENCE [LARGE SCALE GENOMIC DNA]</scope>
    <source>
        <strain evidence="11 12">CECT 3259</strain>
    </source>
</reference>
<dbReference type="InterPro" id="IPR027417">
    <property type="entry name" value="P-loop_NTPase"/>
</dbReference>
<dbReference type="Gene3D" id="3.40.50.300">
    <property type="entry name" value="P-loop containing nucleotide triphosphate hydrolases"/>
    <property type="match status" value="1"/>
</dbReference>
<name>A0A7W8F2W3_STREU</name>
<dbReference type="Proteomes" id="UP000528608">
    <property type="component" value="Unassembled WGS sequence"/>
</dbReference>
<evidence type="ECO:0000313" key="11">
    <source>
        <dbReference type="EMBL" id="MBB5118681.1"/>
    </source>
</evidence>
<gene>
    <name evidence="11" type="ORF">FHS36_002114</name>
</gene>
<dbReference type="GO" id="GO:0140359">
    <property type="term" value="F:ABC-type transporter activity"/>
    <property type="evidence" value="ECO:0007669"/>
    <property type="project" value="InterPro"/>
</dbReference>
<dbReference type="PROSITE" id="PS50893">
    <property type="entry name" value="ABC_TRANSPORTER_2"/>
    <property type="match status" value="1"/>
</dbReference>
<dbReference type="InterPro" id="IPR036640">
    <property type="entry name" value="ABC1_TM_sf"/>
</dbReference>
<feature type="region of interest" description="Disordered" evidence="7">
    <location>
        <begin position="650"/>
        <end position="674"/>
    </location>
</feature>
<feature type="compositionally biased region" description="Basic and acidic residues" evidence="7">
    <location>
        <begin position="652"/>
        <end position="662"/>
    </location>
</feature>
<organism evidence="11 12">
    <name type="scientific">Streptomyces eurocidicus</name>
    <name type="common">Streptoverticillium eurocidicus</name>
    <dbReference type="NCBI Taxonomy" id="66423"/>
    <lineage>
        <taxon>Bacteria</taxon>
        <taxon>Bacillati</taxon>
        <taxon>Actinomycetota</taxon>
        <taxon>Actinomycetes</taxon>
        <taxon>Kitasatosporales</taxon>
        <taxon>Streptomycetaceae</taxon>
        <taxon>Streptomyces</taxon>
    </lineage>
</organism>
<comment type="caution">
    <text evidence="11">The sequence shown here is derived from an EMBL/GenBank/DDBJ whole genome shotgun (WGS) entry which is preliminary data.</text>
</comment>
<dbReference type="GO" id="GO:0034040">
    <property type="term" value="F:ATPase-coupled lipid transmembrane transporter activity"/>
    <property type="evidence" value="ECO:0007669"/>
    <property type="project" value="TreeGrafter"/>
</dbReference>
<feature type="domain" description="ABC transporter" evidence="9">
    <location>
        <begin position="392"/>
        <end position="633"/>
    </location>
</feature>
<dbReference type="GO" id="GO:0005524">
    <property type="term" value="F:ATP binding"/>
    <property type="evidence" value="ECO:0007669"/>
    <property type="project" value="UniProtKB-KW"/>
</dbReference>
<dbReference type="InterPro" id="IPR003439">
    <property type="entry name" value="ABC_transporter-like_ATP-bd"/>
</dbReference>
<dbReference type="GO" id="GO:0005886">
    <property type="term" value="C:plasma membrane"/>
    <property type="evidence" value="ECO:0007669"/>
    <property type="project" value="UniProtKB-SubCell"/>
</dbReference>
<evidence type="ECO:0000256" key="3">
    <source>
        <dbReference type="ARBA" id="ARBA00022741"/>
    </source>
</evidence>
<evidence type="ECO:0000256" key="8">
    <source>
        <dbReference type="SAM" id="Phobius"/>
    </source>
</evidence>
<evidence type="ECO:0000256" key="1">
    <source>
        <dbReference type="ARBA" id="ARBA00004651"/>
    </source>
</evidence>
<dbReference type="SUPFAM" id="SSF52540">
    <property type="entry name" value="P-loop containing nucleoside triphosphate hydrolases"/>
    <property type="match status" value="1"/>
</dbReference>
<feature type="domain" description="ABC transmembrane type-1" evidence="10">
    <location>
        <begin position="78"/>
        <end position="358"/>
    </location>
</feature>
<sequence length="674" mass="71545">MTLLGRRAAHDIPVSASELLLFGGPLRFERPYVTHERPLLRMTFWAMARRFPAMVATVGRAAWREDPAALLALLGAELGQGLARAFGLVATNRALVALFSAGPTPERLGHALPALLGVTSVAAVSALLSCVSVAAAGQLEPKVERACTARFYRAAVRVELAALEDKEFHRLLDAGRFGTDSVRMMLSSSVTVVNALIGLLAAAGVLLLLHPALVGMLLLIAAPKGWGAVVSARRQYASRHAWIEHRRAISVITSTLTAQDCAAEIRVHGAGRMLVDAYDDMSRSMERESSRLARAQAATQSASSALSGLAAVAAYGVLWLLLASGGMPLAVAGTAVIAVRGASAGLTSLVTQVNRLYEEAMYLSDLEEACGAAERQAIPTGGTPLAGGAEEIRLDHVTFAYPDASAVALHDVTLVIPSGKVVALVGANGSGKTTLSKLVAGLYLPTSGRLSWNGVDVRDGDRDQLFDRVAVLSQDFPRWPMTARANIHIGRPGQPLDQTRIDRAAAEADATDVVTSLPYTWDSLVLKGFERGTQISGGQWQRLGSARARYRRAPLLIVDEPTSALDPKAEAEAFRSLRSLADDGTTVLLITHRLAATATADLIYVLDRGRLVGKGTHQELMAVEGGLYRSMYELQAAQYGVGTALSPCPEAAEARTTPDRARRNGSSHAQPVQT</sequence>
<keyword evidence="5 8" id="KW-1133">Transmembrane helix</keyword>
<dbReference type="PANTHER" id="PTHR24221">
    <property type="entry name" value="ATP-BINDING CASSETTE SUB-FAMILY B"/>
    <property type="match status" value="1"/>
</dbReference>
<feature type="transmembrane region" description="Helical" evidence="8">
    <location>
        <begin position="213"/>
        <end position="232"/>
    </location>
</feature>
<evidence type="ECO:0000256" key="2">
    <source>
        <dbReference type="ARBA" id="ARBA00022692"/>
    </source>
</evidence>
<dbReference type="GO" id="GO:0016887">
    <property type="term" value="F:ATP hydrolysis activity"/>
    <property type="evidence" value="ECO:0007669"/>
    <property type="project" value="InterPro"/>
</dbReference>
<dbReference type="PANTHER" id="PTHR24221:SF646">
    <property type="entry name" value="HAEMOLYSIN SECRETION ATP-BINDING PROTEIN"/>
    <property type="match status" value="1"/>
</dbReference>
<comment type="subcellular location">
    <subcellularLocation>
        <location evidence="1">Cell membrane</location>
        <topology evidence="1">Multi-pass membrane protein</topology>
    </subcellularLocation>
</comment>
<evidence type="ECO:0000256" key="5">
    <source>
        <dbReference type="ARBA" id="ARBA00022989"/>
    </source>
</evidence>
<dbReference type="InterPro" id="IPR039421">
    <property type="entry name" value="Type_1_exporter"/>
</dbReference>
<evidence type="ECO:0000256" key="7">
    <source>
        <dbReference type="SAM" id="MobiDB-lite"/>
    </source>
</evidence>
<feature type="transmembrane region" description="Helical" evidence="8">
    <location>
        <begin position="304"/>
        <end position="323"/>
    </location>
</feature>
<dbReference type="AlphaFoldDB" id="A0A7W8F2W3"/>
<dbReference type="EMBL" id="JACHJF010000005">
    <property type="protein sequence ID" value="MBB5118681.1"/>
    <property type="molecule type" value="Genomic_DNA"/>
</dbReference>
<dbReference type="RefSeq" id="WP_244926936.1">
    <property type="nucleotide sequence ID" value="NZ_WPBZ01000007.1"/>
</dbReference>
<dbReference type="SUPFAM" id="SSF90123">
    <property type="entry name" value="ABC transporter transmembrane region"/>
    <property type="match status" value="1"/>
</dbReference>